<sequence length="213" mass="22985">MLLIDKPVKEFLDVLESKEPTPGGGSVAALSGSLGAALTAMVGNLTVGRKAFEALDEPTKEHFKKNFNAVIELKRRLNVLVDKDVEAFDLFMAALKMPKETEEEKAIRSKAMEEATIEALEVPLTTANECLNILKLQKVFAENGNVNAITDVGVGALMAYAGVEGALFNVIINLKSLSDNAYIEKKKAECEGILAEAKALKEEVLSITYAKLA</sequence>
<organism evidence="2 3">
    <name type="scientific">Alkaliphilus oremlandii (strain OhILAs)</name>
    <name type="common">Clostridium oremlandii (strain OhILAs)</name>
    <dbReference type="NCBI Taxonomy" id="350688"/>
    <lineage>
        <taxon>Bacteria</taxon>
        <taxon>Bacillati</taxon>
        <taxon>Bacillota</taxon>
        <taxon>Clostridia</taxon>
        <taxon>Peptostreptococcales</taxon>
        <taxon>Natronincolaceae</taxon>
        <taxon>Alkaliphilus</taxon>
    </lineage>
</organism>
<evidence type="ECO:0000259" key="1">
    <source>
        <dbReference type="Pfam" id="PF04961"/>
    </source>
</evidence>
<evidence type="ECO:0000313" key="3">
    <source>
        <dbReference type="Proteomes" id="UP000000269"/>
    </source>
</evidence>
<dbReference type="eggNOG" id="COG3404">
    <property type="taxonomic scope" value="Bacteria"/>
</dbReference>
<keyword evidence="2" id="KW-0808">Transferase</keyword>
<dbReference type="InterPro" id="IPR007044">
    <property type="entry name" value="Cyclodeamin/CycHdrlase"/>
</dbReference>
<gene>
    <name evidence="2" type="ordered locus">Clos_0294</name>
</gene>
<dbReference type="RefSeq" id="WP_012158172.1">
    <property type="nucleotide sequence ID" value="NC_009922.1"/>
</dbReference>
<dbReference type="OrthoDB" id="7959174at2"/>
<dbReference type="InterPro" id="IPR036178">
    <property type="entry name" value="Formintransfe-cycloase-like_sf"/>
</dbReference>
<evidence type="ECO:0000313" key="2">
    <source>
        <dbReference type="EMBL" id="ABW17857.1"/>
    </source>
</evidence>
<dbReference type="EMBL" id="CP000853">
    <property type="protein sequence ID" value="ABW17857.1"/>
    <property type="molecule type" value="Genomic_DNA"/>
</dbReference>
<dbReference type="KEGG" id="aoe:Clos_0294"/>
<accession>A8ML40</accession>
<dbReference type="STRING" id="350688.Clos_0294"/>
<dbReference type="AlphaFoldDB" id="A8ML40"/>
<dbReference type="Gene3D" id="1.20.120.680">
    <property type="entry name" value="Formiminotetrahydrofolate cyclodeaminase monomer, up-and-down helical bundle"/>
    <property type="match status" value="1"/>
</dbReference>
<dbReference type="HOGENOM" id="CLU_088419_0_0_9"/>
<dbReference type="Pfam" id="PF04961">
    <property type="entry name" value="FTCD_C"/>
    <property type="match status" value="1"/>
</dbReference>
<name>A8ML40_ALKOO</name>
<protein>
    <submittedName>
        <fullName evidence="2">Formiminotransferase-cyclodeaminase</fullName>
    </submittedName>
</protein>
<proteinExistence type="predicted"/>
<dbReference type="Proteomes" id="UP000000269">
    <property type="component" value="Chromosome"/>
</dbReference>
<reference evidence="3" key="1">
    <citation type="submission" date="2007-10" db="EMBL/GenBank/DDBJ databases">
        <title>Complete genome of Alkaliphilus oremlandii OhILAs.</title>
        <authorList>
            <person name="Copeland A."/>
            <person name="Lucas S."/>
            <person name="Lapidus A."/>
            <person name="Barry K."/>
            <person name="Detter J.C."/>
            <person name="Glavina del Rio T."/>
            <person name="Hammon N."/>
            <person name="Israni S."/>
            <person name="Dalin E."/>
            <person name="Tice H."/>
            <person name="Pitluck S."/>
            <person name="Chain P."/>
            <person name="Malfatti S."/>
            <person name="Shin M."/>
            <person name="Vergez L."/>
            <person name="Schmutz J."/>
            <person name="Larimer F."/>
            <person name="Land M."/>
            <person name="Hauser L."/>
            <person name="Kyrpides N."/>
            <person name="Mikhailova N."/>
            <person name="Stolz J.F."/>
            <person name="Dawson A."/>
            <person name="Fisher E."/>
            <person name="Crable B."/>
            <person name="Perera E."/>
            <person name="Lisak J."/>
            <person name="Ranganathan M."/>
            <person name="Basu P."/>
            <person name="Richardson P."/>
        </authorList>
    </citation>
    <scope>NUCLEOTIDE SEQUENCE [LARGE SCALE GENOMIC DNA]</scope>
    <source>
        <strain evidence="3">OhILAs</strain>
    </source>
</reference>
<feature type="domain" description="Cyclodeaminase/cyclohydrolase" evidence="1">
    <location>
        <begin position="8"/>
        <end position="191"/>
    </location>
</feature>
<dbReference type="GO" id="GO:0016740">
    <property type="term" value="F:transferase activity"/>
    <property type="evidence" value="ECO:0007669"/>
    <property type="project" value="UniProtKB-KW"/>
</dbReference>
<keyword evidence="3" id="KW-1185">Reference proteome</keyword>
<dbReference type="SUPFAM" id="SSF101262">
    <property type="entry name" value="Methenyltetrahydrofolate cyclohydrolase-like"/>
    <property type="match status" value="1"/>
</dbReference>